<evidence type="ECO:0000313" key="2">
    <source>
        <dbReference type="EMBL" id="NML28372.1"/>
    </source>
</evidence>
<dbReference type="Pfam" id="PF20432">
    <property type="entry name" value="Xre-like-HTH"/>
    <property type="match status" value="1"/>
</dbReference>
<comment type="caution">
    <text evidence="2">The sequence shown here is derived from an EMBL/GenBank/DDBJ whole genome shotgun (WGS) entry which is preliminary data.</text>
</comment>
<dbReference type="InterPro" id="IPR046847">
    <property type="entry name" value="Xre-like_HTH"/>
</dbReference>
<evidence type="ECO:0000313" key="3">
    <source>
        <dbReference type="Proteomes" id="UP000580043"/>
    </source>
</evidence>
<name>A0A848GB64_9RHOO</name>
<dbReference type="AlphaFoldDB" id="A0A848GB64"/>
<accession>A0A848GB64</accession>
<feature type="domain" description="Antitoxin Xre-like helix-turn-helix" evidence="1">
    <location>
        <begin position="20"/>
        <end position="79"/>
    </location>
</feature>
<dbReference type="EMBL" id="JABBGA010000026">
    <property type="protein sequence ID" value="NML28372.1"/>
    <property type="molecule type" value="Genomic_DNA"/>
</dbReference>
<organism evidence="2 3">
    <name type="scientific">Zoogloea dura</name>
    <dbReference type="NCBI Taxonomy" id="2728840"/>
    <lineage>
        <taxon>Bacteria</taxon>
        <taxon>Pseudomonadati</taxon>
        <taxon>Pseudomonadota</taxon>
        <taxon>Betaproteobacteria</taxon>
        <taxon>Rhodocyclales</taxon>
        <taxon>Zoogloeaceae</taxon>
        <taxon>Zoogloea</taxon>
    </lineage>
</organism>
<evidence type="ECO:0000259" key="1">
    <source>
        <dbReference type="Pfam" id="PF20432"/>
    </source>
</evidence>
<keyword evidence="3" id="KW-1185">Reference proteome</keyword>
<gene>
    <name evidence="2" type="ORF">HHL15_21660</name>
</gene>
<reference evidence="2 3" key="1">
    <citation type="submission" date="2020-04" db="EMBL/GenBank/DDBJ databases">
        <title>Zoogloea sp. G-4-1-14 isolated from soil.</title>
        <authorList>
            <person name="Dahal R.H."/>
        </authorList>
    </citation>
    <scope>NUCLEOTIDE SEQUENCE [LARGE SCALE GENOMIC DNA]</scope>
    <source>
        <strain evidence="2 3">G-4-1-14</strain>
    </source>
</reference>
<dbReference type="RefSeq" id="WP_169147900.1">
    <property type="nucleotide sequence ID" value="NZ_JABBGA010000026.1"/>
</dbReference>
<protein>
    <submittedName>
        <fullName evidence="2">DUF2384 domain-containing protein</fullName>
    </submittedName>
</protein>
<dbReference type="Proteomes" id="UP000580043">
    <property type="component" value="Unassembled WGS sequence"/>
</dbReference>
<proteinExistence type="predicted"/>
<sequence length="148" mass="16403">MERATVTKHAQSLYLASPAERIRLIREQVPASRLKDLSDEMHISQEHLLDMLNLPRASVQRKNRQGATLTTEQGERVIGLECLIGQVAIMVEESGSRIRFDAACWVGWWLDQPIPALGGARPSEFVGILTGQKLLSEVLLQSQAGVFA</sequence>
<dbReference type="GO" id="GO:0003677">
    <property type="term" value="F:DNA binding"/>
    <property type="evidence" value="ECO:0007669"/>
    <property type="project" value="InterPro"/>
</dbReference>